<dbReference type="PANTHER" id="PTHR35335:SF1">
    <property type="entry name" value="UPF0716 PROTEIN FXSA"/>
    <property type="match status" value="1"/>
</dbReference>
<organism evidence="3 4">
    <name type="scientific">Spiribacter salinus</name>
    <dbReference type="NCBI Taxonomy" id="1335746"/>
    <lineage>
        <taxon>Bacteria</taxon>
        <taxon>Pseudomonadati</taxon>
        <taxon>Pseudomonadota</taxon>
        <taxon>Gammaproteobacteria</taxon>
        <taxon>Chromatiales</taxon>
        <taxon>Ectothiorhodospiraceae</taxon>
        <taxon>Spiribacter</taxon>
    </lineage>
</organism>
<evidence type="ECO:0000313" key="4">
    <source>
        <dbReference type="Proteomes" id="UP000315400"/>
    </source>
</evidence>
<feature type="compositionally biased region" description="Basic and acidic residues" evidence="1">
    <location>
        <begin position="135"/>
        <end position="155"/>
    </location>
</feature>
<evidence type="ECO:0000256" key="1">
    <source>
        <dbReference type="SAM" id="MobiDB-lite"/>
    </source>
</evidence>
<protein>
    <submittedName>
        <fullName evidence="3">FxsA family protein</fullName>
    </submittedName>
</protein>
<evidence type="ECO:0000256" key="2">
    <source>
        <dbReference type="SAM" id="Phobius"/>
    </source>
</evidence>
<proteinExistence type="predicted"/>
<feature type="region of interest" description="Disordered" evidence="1">
    <location>
        <begin position="121"/>
        <end position="155"/>
    </location>
</feature>
<comment type="caution">
    <text evidence="3">The sequence shown here is derived from an EMBL/GenBank/DDBJ whole genome shotgun (WGS) entry which is preliminary data.</text>
</comment>
<dbReference type="STRING" id="1260251.SPISAL_03860"/>
<dbReference type="NCBIfam" id="NF008528">
    <property type="entry name" value="PRK11463.1-2"/>
    <property type="match status" value="1"/>
</dbReference>
<dbReference type="Proteomes" id="UP000315400">
    <property type="component" value="Unassembled WGS sequence"/>
</dbReference>
<dbReference type="RefSeq" id="WP_016353173.1">
    <property type="nucleotide sequence ID" value="NZ_MBFX01000002.1"/>
</dbReference>
<dbReference type="Pfam" id="PF04186">
    <property type="entry name" value="FxsA"/>
    <property type="match status" value="1"/>
</dbReference>
<gene>
    <name evidence="3" type="ORF">FKY71_03115</name>
</gene>
<dbReference type="AlphaFoldDB" id="A0A540VUR9"/>
<name>A0A540VUR9_9GAMM</name>
<dbReference type="PANTHER" id="PTHR35335">
    <property type="entry name" value="UPF0716 PROTEIN FXSA"/>
    <property type="match status" value="1"/>
</dbReference>
<feature type="transmembrane region" description="Helical" evidence="2">
    <location>
        <begin position="28"/>
        <end position="47"/>
    </location>
</feature>
<accession>A0A540VUR9</accession>
<sequence length="155" mass="16492">MPILLILFIFIPLGEIFLLIEIGQVIGALATIALCLLTAGLGAALLRQQGLQTLARARQNLDRGMAPAMELLEGVALLVGGALLLTPGFVTDSLGLICLVPPTRHALVRLALARLEVQYGPAGPPPGAHNSSRGHTPDVIEGEFERRDDDHPDQR</sequence>
<dbReference type="InterPro" id="IPR007313">
    <property type="entry name" value="FxsA"/>
</dbReference>
<dbReference type="GO" id="GO:0016020">
    <property type="term" value="C:membrane"/>
    <property type="evidence" value="ECO:0007669"/>
    <property type="project" value="InterPro"/>
</dbReference>
<keyword evidence="2" id="KW-0472">Membrane</keyword>
<keyword evidence="2" id="KW-0812">Transmembrane</keyword>
<dbReference type="EMBL" id="VIFK01000011">
    <property type="protein sequence ID" value="TQF00505.1"/>
    <property type="molecule type" value="Genomic_DNA"/>
</dbReference>
<keyword evidence="2" id="KW-1133">Transmembrane helix</keyword>
<feature type="transmembrane region" description="Helical" evidence="2">
    <location>
        <begin position="68"/>
        <end position="90"/>
    </location>
</feature>
<evidence type="ECO:0000313" key="3">
    <source>
        <dbReference type="EMBL" id="TQF00505.1"/>
    </source>
</evidence>
<reference evidence="3 4" key="1">
    <citation type="submission" date="2019-06" db="EMBL/GenBank/DDBJ databases">
        <title>Metagenome assembled Genome of Spiribacter salinus SL48-SHIP from the microbial mat of Salt Lake 48 (Novosibirsk region, Russia).</title>
        <authorList>
            <person name="Shipova A."/>
            <person name="Rozanov A.S."/>
            <person name="Bryanskaya A.V."/>
            <person name="Peltek S.E."/>
        </authorList>
    </citation>
    <scope>NUCLEOTIDE SEQUENCE [LARGE SCALE GENOMIC DNA]</scope>
    <source>
        <strain evidence="3">SL48-SHIP-2</strain>
    </source>
</reference>